<keyword evidence="2" id="KW-0805">Transcription regulation</keyword>
<organism evidence="6 7">
    <name type="scientific">Corynebacterium nuruki</name>
    <dbReference type="NCBI Taxonomy" id="1032851"/>
    <lineage>
        <taxon>Bacteria</taxon>
        <taxon>Bacillati</taxon>
        <taxon>Actinomycetota</taxon>
        <taxon>Actinomycetes</taxon>
        <taxon>Mycobacteriales</taxon>
        <taxon>Corynebacteriaceae</taxon>
        <taxon>Corynebacterium</taxon>
    </lineage>
</organism>
<dbReference type="PROSITE" id="PS50931">
    <property type="entry name" value="HTH_LYSR"/>
    <property type="match status" value="1"/>
</dbReference>
<dbReference type="GO" id="GO:0003700">
    <property type="term" value="F:DNA-binding transcription factor activity"/>
    <property type="evidence" value="ECO:0007669"/>
    <property type="project" value="InterPro"/>
</dbReference>
<protein>
    <submittedName>
        <fullName evidence="6">LysR family transcriptional regulator</fullName>
    </submittedName>
</protein>
<dbReference type="Proteomes" id="UP000261739">
    <property type="component" value="Unassembled WGS sequence"/>
</dbReference>
<dbReference type="PANTHER" id="PTHR30419">
    <property type="entry name" value="HTH-TYPE TRANSCRIPTIONAL REGULATOR YBHD"/>
    <property type="match status" value="1"/>
</dbReference>
<dbReference type="RefSeq" id="WP_010122869.1">
    <property type="nucleotide sequence ID" value="NZ_DAITTW010000014.1"/>
</dbReference>
<evidence type="ECO:0000256" key="4">
    <source>
        <dbReference type="ARBA" id="ARBA00023163"/>
    </source>
</evidence>
<evidence type="ECO:0000259" key="5">
    <source>
        <dbReference type="PROSITE" id="PS50931"/>
    </source>
</evidence>
<dbReference type="SUPFAM" id="SSF53850">
    <property type="entry name" value="Periplasmic binding protein-like II"/>
    <property type="match status" value="1"/>
</dbReference>
<reference evidence="6 7" key="1">
    <citation type="journal article" date="2018" name="Nat. Biotechnol.">
        <title>A standardized bacterial taxonomy based on genome phylogeny substantially revises the tree of life.</title>
        <authorList>
            <person name="Parks D.H."/>
            <person name="Chuvochina M."/>
            <person name="Waite D.W."/>
            <person name="Rinke C."/>
            <person name="Skarshewski A."/>
            <person name="Chaumeil P.A."/>
            <person name="Hugenholtz P."/>
        </authorList>
    </citation>
    <scope>NUCLEOTIDE SEQUENCE [LARGE SCALE GENOMIC DNA]</scope>
    <source>
        <strain evidence="6">UBA11247</strain>
    </source>
</reference>
<dbReference type="GO" id="GO:0005829">
    <property type="term" value="C:cytosol"/>
    <property type="evidence" value="ECO:0007669"/>
    <property type="project" value="TreeGrafter"/>
</dbReference>
<feature type="domain" description="HTH lysR-type" evidence="5">
    <location>
        <begin position="1"/>
        <end position="58"/>
    </location>
</feature>
<keyword evidence="4" id="KW-0804">Transcription</keyword>
<dbReference type="GO" id="GO:0003677">
    <property type="term" value="F:DNA binding"/>
    <property type="evidence" value="ECO:0007669"/>
    <property type="project" value="UniProtKB-KW"/>
</dbReference>
<accession>A0A3D4SXW3</accession>
<dbReference type="Pfam" id="PF00126">
    <property type="entry name" value="HTH_1"/>
    <property type="match status" value="1"/>
</dbReference>
<gene>
    <name evidence="6" type="ORF">DIW82_04795</name>
</gene>
<evidence type="ECO:0000313" key="7">
    <source>
        <dbReference type="Proteomes" id="UP000261739"/>
    </source>
</evidence>
<dbReference type="SUPFAM" id="SSF46785">
    <property type="entry name" value="Winged helix' DNA-binding domain"/>
    <property type="match status" value="1"/>
</dbReference>
<dbReference type="PANTHER" id="PTHR30419:SF31">
    <property type="entry name" value="BLR3139 PROTEIN"/>
    <property type="match status" value="1"/>
</dbReference>
<evidence type="ECO:0000256" key="3">
    <source>
        <dbReference type="ARBA" id="ARBA00023125"/>
    </source>
</evidence>
<dbReference type="InterPro" id="IPR050950">
    <property type="entry name" value="HTH-type_LysR_regulators"/>
</dbReference>
<dbReference type="CDD" id="cd05466">
    <property type="entry name" value="PBP2_LTTR_substrate"/>
    <property type="match status" value="1"/>
</dbReference>
<dbReference type="InterPro" id="IPR005119">
    <property type="entry name" value="LysR_subst-bd"/>
</dbReference>
<evidence type="ECO:0000313" key="6">
    <source>
        <dbReference type="EMBL" id="HCT14118.1"/>
    </source>
</evidence>
<evidence type="ECO:0000256" key="2">
    <source>
        <dbReference type="ARBA" id="ARBA00023015"/>
    </source>
</evidence>
<dbReference type="Gene3D" id="3.40.190.10">
    <property type="entry name" value="Periplasmic binding protein-like II"/>
    <property type="match status" value="3"/>
</dbReference>
<dbReference type="FunFam" id="1.10.10.10:FF:000001">
    <property type="entry name" value="LysR family transcriptional regulator"/>
    <property type="match status" value="1"/>
</dbReference>
<dbReference type="InterPro" id="IPR000847">
    <property type="entry name" value="LysR_HTH_N"/>
</dbReference>
<comment type="caution">
    <text evidence="6">The sequence shown here is derived from an EMBL/GenBank/DDBJ whole genome shotgun (WGS) entry which is preliminary data.</text>
</comment>
<dbReference type="AlphaFoldDB" id="A0A3D4SXW3"/>
<dbReference type="InterPro" id="IPR036390">
    <property type="entry name" value="WH_DNA-bd_sf"/>
</dbReference>
<proteinExistence type="inferred from homology"/>
<sequence>MLLSQLTYFEALARERHFGRAAAACFVTTSTLSEAVRKLEKELGVQLVDRGRTSFHGLTPDGEIVLAYARRMLADERHLGEDLAAAHGSLAATLRFGTIPSGTGWAADILARLAAANPGVTVDLVTGLRSEEIAERIRSHDLDAGIIHPRAGRADAHGAGRAGLHLARLGTTRFVLAGRPGVLDRIDATATVGGVDDDRTGIAGKAGKAIEAGKAIKAVKAGQKAVTGEDLAGLPLALLAPGMRAREEFDHAMAAAGVTVTPSAVADSAEALLALAGTGQWAVIVPEASVTAPRAGSVADLEVRRLQDPTVAMEVALVRLDVDPVPALAAAVDRAAR</sequence>
<dbReference type="Pfam" id="PF03466">
    <property type="entry name" value="LysR_substrate"/>
    <property type="match status" value="2"/>
</dbReference>
<dbReference type="EMBL" id="DQID01000134">
    <property type="protein sequence ID" value="HCT14118.1"/>
    <property type="molecule type" value="Genomic_DNA"/>
</dbReference>
<dbReference type="InterPro" id="IPR036388">
    <property type="entry name" value="WH-like_DNA-bd_sf"/>
</dbReference>
<comment type="similarity">
    <text evidence="1">Belongs to the LysR transcriptional regulatory family.</text>
</comment>
<evidence type="ECO:0000256" key="1">
    <source>
        <dbReference type="ARBA" id="ARBA00009437"/>
    </source>
</evidence>
<dbReference type="Gene3D" id="1.10.10.10">
    <property type="entry name" value="Winged helix-like DNA-binding domain superfamily/Winged helix DNA-binding domain"/>
    <property type="match status" value="1"/>
</dbReference>
<keyword evidence="3" id="KW-0238">DNA-binding</keyword>
<name>A0A3D4SXW3_9CORY</name>
<dbReference type="STRING" id="863239.GCA_000213935_00033"/>